<dbReference type="Proteomes" id="UP000317982">
    <property type="component" value="Unassembled WGS sequence"/>
</dbReference>
<keyword evidence="1" id="KW-0472">Membrane</keyword>
<keyword evidence="1" id="KW-1133">Transmembrane helix</keyword>
<name>A0A545AP14_9ACTN</name>
<dbReference type="EMBL" id="VIRS01000015">
    <property type="protein sequence ID" value="TQS42991.1"/>
    <property type="molecule type" value="Genomic_DNA"/>
</dbReference>
<proteinExistence type="predicted"/>
<organism evidence="2 3">
    <name type="scientific">Cryptosporangium phraense</name>
    <dbReference type="NCBI Taxonomy" id="2593070"/>
    <lineage>
        <taxon>Bacteria</taxon>
        <taxon>Bacillati</taxon>
        <taxon>Actinomycetota</taxon>
        <taxon>Actinomycetes</taxon>
        <taxon>Cryptosporangiales</taxon>
        <taxon>Cryptosporangiaceae</taxon>
        <taxon>Cryptosporangium</taxon>
    </lineage>
</organism>
<protein>
    <submittedName>
        <fullName evidence="2">Uncharacterized protein</fullName>
    </submittedName>
</protein>
<comment type="caution">
    <text evidence="2">The sequence shown here is derived from an EMBL/GenBank/DDBJ whole genome shotgun (WGS) entry which is preliminary data.</text>
</comment>
<dbReference type="RefSeq" id="WP_142706477.1">
    <property type="nucleotide sequence ID" value="NZ_VIRS01000015.1"/>
</dbReference>
<keyword evidence="3" id="KW-1185">Reference proteome</keyword>
<gene>
    <name evidence="2" type="ORF">FL583_21370</name>
</gene>
<dbReference type="AlphaFoldDB" id="A0A545AP14"/>
<sequence length="134" mass="14996">MRTLETRTEAILWGLVVLAATVWFVLASWWTFDWFTEPHHRGTVAECHRESQWGGREERVCSTDAGPVYGTSRRDPGDQFTYVVTDDVRQGWTGEVARFAPTAWDWGWAGGALALALLGLRGWANLALIAARSS</sequence>
<reference evidence="2 3" key="1">
    <citation type="submission" date="2019-07" db="EMBL/GenBank/DDBJ databases">
        <title>Cryptosporangium phraense sp. nov., isolated from plant litter.</title>
        <authorList>
            <person name="Suriyachadkun C."/>
        </authorList>
    </citation>
    <scope>NUCLEOTIDE SEQUENCE [LARGE SCALE GENOMIC DNA]</scope>
    <source>
        <strain evidence="2 3">A-T 5661</strain>
    </source>
</reference>
<dbReference type="OrthoDB" id="10005804at2"/>
<feature type="transmembrane region" description="Helical" evidence="1">
    <location>
        <begin position="12"/>
        <end position="32"/>
    </location>
</feature>
<accession>A0A545AP14</accession>
<keyword evidence="1" id="KW-0812">Transmembrane</keyword>
<evidence type="ECO:0000256" key="1">
    <source>
        <dbReference type="SAM" id="Phobius"/>
    </source>
</evidence>
<feature type="transmembrane region" description="Helical" evidence="1">
    <location>
        <begin position="106"/>
        <end position="131"/>
    </location>
</feature>
<evidence type="ECO:0000313" key="2">
    <source>
        <dbReference type="EMBL" id="TQS42991.1"/>
    </source>
</evidence>
<dbReference type="InParanoid" id="A0A545AP14"/>
<evidence type="ECO:0000313" key="3">
    <source>
        <dbReference type="Proteomes" id="UP000317982"/>
    </source>
</evidence>